<sequence length="46" mass="5324">MKIVSPNKSIAEILKEDPLRNFFVWWDKINPEDAVNLKNAIDSAPR</sequence>
<reference evidence="1 2" key="1">
    <citation type="journal article" date="2023" name="bioRxiv">
        <title>An intranuclear bacterial parasite of deep-sea mussels expresses apoptosis inhibitors acquired from its host.</title>
        <authorList>
            <person name="Gonzalez Porras M.A."/>
            <person name="Assie A."/>
            <person name="Tietjen M."/>
            <person name="Violette M."/>
            <person name="Kleiner M."/>
            <person name="Gruber-Vodicka H."/>
            <person name="Dubilier N."/>
            <person name="Leisch N."/>
        </authorList>
    </citation>
    <scope>NUCLEOTIDE SEQUENCE [LARGE SCALE GENOMIC DNA]</scope>
    <source>
        <strain evidence="1">IAP13</strain>
    </source>
</reference>
<evidence type="ECO:0000313" key="2">
    <source>
        <dbReference type="Proteomes" id="UP001178148"/>
    </source>
</evidence>
<protein>
    <submittedName>
        <fullName evidence="1">Uncharacterized protein</fullName>
    </submittedName>
</protein>
<organism evidence="1 2">
    <name type="scientific">Candidatus Endonucleibacter bathymodioli</name>
    <dbReference type="NCBI Taxonomy" id="539814"/>
    <lineage>
        <taxon>Bacteria</taxon>
        <taxon>Pseudomonadati</taxon>
        <taxon>Pseudomonadota</taxon>
        <taxon>Gammaproteobacteria</taxon>
        <taxon>Oceanospirillales</taxon>
        <taxon>Endozoicomonadaceae</taxon>
        <taxon>Candidatus Endonucleibacter</taxon>
    </lineage>
</organism>
<comment type="caution">
    <text evidence="1">The sequence shown here is derived from an EMBL/GenBank/DDBJ whole genome shotgun (WGS) entry which is preliminary data.</text>
</comment>
<evidence type="ECO:0000313" key="1">
    <source>
        <dbReference type="EMBL" id="MDP0587700.1"/>
    </source>
</evidence>
<dbReference type="AlphaFoldDB" id="A0AA90SRK0"/>
<gene>
    <name evidence="1" type="ORF">QS748_00180</name>
</gene>
<proteinExistence type="predicted"/>
<dbReference type="EMBL" id="JASXSV010000001">
    <property type="protein sequence ID" value="MDP0587700.1"/>
    <property type="molecule type" value="Genomic_DNA"/>
</dbReference>
<dbReference type="Proteomes" id="UP001178148">
    <property type="component" value="Unassembled WGS sequence"/>
</dbReference>
<accession>A0AA90SRK0</accession>
<keyword evidence="2" id="KW-1185">Reference proteome</keyword>
<name>A0AA90SRK0_9GAMM</name>